<dbReference type="PROSITE" id="PS00498">
    <property type="entry name" value="TYROSINASE_2"/>
    <property type="match status" value="1"/>
</dbReference>
<evidence type="ECO:0000313" key="7">
    <source>
        <dbReference type="Proteomes" id="UP001165293"/>
    </source>
</evidence>
<dbReference type="Gene3D" id="2.60.40.10">
    <property type="entry name" value="Immunoglobulins"/>
    <property type="match status" value="2"/>
</dbReference>
<keyword evidence="7" id="KW-1185">Reference proteome</keyword>
<dbReference type="Gene3D" id="1.10.1280.10">
    <property type="entry name" value="Di-copper center containing domain from catechol oxidase"/>
    <property type="match status" value="1"/>
</dbReference>
<dbReference type="EMBL" id="JAJGAK010000001">
    <property type="protein sequence ID" value="MCC8362830.1"/>
    <property type="molecule type" value="Genomic_DNA"/>
</dbReference>
<sequence>MRRRCLPVCVAIALLSGLPSVAMAQADLYVADRPADTGVEPNTDPSPMWLSEDIWIRTTPDPAYLPDPYTLASPTWTPAAHQNPEYRDPRYGIPNYVYVRVRNRGDAASTGNETLQLYWSKASTGLSWPASWANNYGPVCGVDRMLGAEITKPRKNVANATDDERTQYINAFKKLGSDPAFALLSSYNYWTKQQHVHALTPEHKNPAFLPWHREFINRLEVLLQEADPRVRLMYWQWRQDPTNTTGTNPGSNLFVPTFMGASGRGTSGVSMGSTMTALQPIGWSAPAVGVVRQLSPATASIGTETDATIVGRSAYRSTTASTNFSDQLERPSHDNAHVYMGGGPTIGVGDIGEIDLSTRDPFFFLLHGKVDERWANWQRANPARTKLATAYGTASTDPAITAPVHPWDGLLRSGATAMDPWTSGTGFIVSKTNFDRSILSPPIYDSAPLRIPALAPGQAVVLEIPWYPPNPNNYACLGDMRHFCLLSRVVQDITTPETSDVNANVRNNNNLAWKNIEIVDDFSGAMAMMSMLVANDTEASMTTVLQLREPANRQVRLGDHVQAIHVGLPAEIFKRMETRGQKHQRFKRSNLERRLQGKGSPSLVPRDTIFLQLHDGEATLPDVELKPGERFPLFVVFELKPDYKPTRELLKFDVVQRRNDPNGGVDVGGVQAQLDLSALHLVKERGQWRVAPGVVKGEWYSPRFDDAQWREAPAPFGFGSDLETRSGVVPGAKAAYFRKVFDVQDPRFLRDLTLRLRADAPTVVYLNGREVHRTERRATGAAENAFFPVKLPVELLRAGTNVIAAEVRGADGKDTALVFDAALLANRADSAEAPTVRIGVDEVLVRAGKPAKLGVDAVDPDGRVRKVTFFVDGQEVGSAEGPNAAFEWTPREGAQRLRAVAEDDAGRRTIEEREVVGVQNLPPKVRMQARPGASPGTTVLSAEAIDDDGRIRQVEFFVAQGTRFDAPFESAGIATQAPFEVTVELPPGEHRIVTAEATDDGGEVGVASTHVDGDGHH</sequence>
<dbReference type="InterPro" id="IPR013783">
    <property type="entry name" value="Ig-like_fold"/>
</dbReference>
<dbReference type="PANTHER" id="PTHR11474:SF126">
    <property type="entry name" value="TYROSINASE-LIKE PROTEIN TYR-1-RELATED"/>
    <property type="match status" value="1"/>
</dbReference>
<evidence type="ECO:0000313" key="6">
    <source>
        <dbReference type="EMBL" id="MCC8362830.1"/>
    </source>
</evidence>
<protein>
    <submittedName>
        <fullName evidence="6">Tyrosinase family protein</fullName>
    </submittedName>
</protein>
<evidence type="ECO:0000259" key="5">
    <source>
        <dbReference type="PROSITE" id="PS00498"/>
    </source>
</evidence>
<dbReference type="Proteomes" id="UP001165293">
    <property type="component" value="Unassembled WGS sequence"/>
</dbReference>
<name>A0ABS8JH08_9GAMM</name>
<keyword evidence="2" id="KW-0479">Metal-binding</keyword>
<dbReference type="SUPFAM" id="SSF48056">
    <property type="entry name" value="Di-copper centre-containing domain"/>
    <property type="match status" value="1"/>
</dbReference>
<accession>A0ABS8JH08</accession>
<dbReference type="Pfam" id="PF17957">
    <property type="entry name" value="Big_7"/>
    <property type="match status" value="1"/>
</dbReference>
<comment type="caution">
    <text evidence="6">The sequence shown here is derived from an EMBL/GenBank/DDBJ whole genome shotgun (WGS) entry which is preliminary data.</text>
</comment>
<dbReference type="InterPro" id="IPR008979">
    <property type="entry name" value="Galactose-bd-like_sf"/>
</dbReference>
<dbReference type="SUPFAM" id="SSF49785">
    <property type="entry name" value="Galactose-binding domain-like"/>
    <property type="match status" value="1"/>
</dbReference>
<dbReference type="Pfam" id="PF00264">
    <property type="entry name" value="Tyrosinase"/>
    <property type="match status" value="1"/>
</dbReference>
<dbReference type="InterPro" id="IPR002227">
    <property type="entry name" value="Tyrosinase_Cu-bd"/>
</dbReference>
<feature type="chain" id="PRO_5045133797" evidence="4">
    <location>
        <begin position="25"/>
        <end position="1017"/>
    </location>
</feature>
<dbReference type="InterPro" id="IPR050316">
    <property type="entry name" value="Tyrosinase/Hemocyanin"/>
</dbReference>
<dbReference type="InterPro" id="IPR008922">
    <property type="entry name" value="Di-copper_centre_dom_sf"/>
</dbReference>
<reference evidence="6" key="1">
    <citation type="submission" date="2021-10" db="EMBL/GenBank/DDBJ databases">
        <authorList>
            <person name="Lyu M."/>
            <person name="Wang X."/>
            <person name="Meng X."/>
            <person name="Xu K."/>
        </authorList>
    </citation>
    <scope>NUCLEOTIDE SEQUENCE</scope>
    <source>
        <strain evidence="6">A6</strain>
    </source>
</reference>
<keyword evidence="4" id="KW-0732">Signal</keyword>
<keyword evidence="3" id="KW-0186">Copper</keyword>
<dbReference type="RefSeq" id="WP_230526407.1">
    <property type="nucleotide sequence ID" value="NZ_JAJGAK010000001.1"/>
</dbReference>
<dbReference type="Gene3D" id="2.60.120.260">
    <property type="entry name" value="Galactose-binding domain-like"/>
    <property type="match status" value="1"/>
</dbReference>
<gene>
    <name evidence="6" type="ORF">LK996_07035</name>
</gene>
<dbReference type="PANTHER" id="PTHR11474">
    <property type="entry name" value="TYROSINASE FAMILY MEMBER"/>
    <property type="match status" value="1"/>
</dbReference>
<comment type="similarity">
    <text evidence="1">Belongs to the tyrosinase family.</text>
</comment>
<feature type="signal peptide" evidence="4">
    <location>
        <begin position="1"/>
        <end position="24"/>
    </location>
</feature>
<evidence type="ECO:0000256" key="2">
    <source>
        <dbReference type="ARBA" id="ARBA00022723"/>
    </source>
</evidence>
<feature type="domain" description="Tyrosinase copper-binding" evidence="5">
    <location>
        <begin position="360"/>
        <end position="371"/>
    </location>
</feature>
<evidence type="ECO:0000256" key="3">
    <source>
        <dbReference type="ARBA" id="ARBA00023008"/>
    </source>
</evidence>
<proteinExistence type="inferred from homology"/>
<evidence type="ECO:0000256" key="4">
    <source>
        <dbReference type="SAM" id="SignalP"/>
    </source>
</evidence>
<organism evidence="6 7">
    <name type="scientific">Noviluteimonas lactosilytica</name>
    <dbReference type="NCBI Taxonomy" id="2888523"/>
    <lineage>
        <taxon>Bacteria</taxon>
        <taxon>Pseudomonadati</taxon>
        <taxon>Pseudomonadota</taxon>
        <taxon>Gammaproteobacteria</taxon>
        <taxon>Lysobacterales</taxon>
        <taxon>Lysobacteraceae</taxon>
        <taxon>Noviluteimonas</taxon>
    </lineage>
</organism>
<evidence type="ECO:0000256" key="1">
    <source>
        <dbReference type="ARBA" id="ARBA00009928"/>
    </source>
</evidence>
<dbReference type="PRINTS" id="PR00092">
    <property type="entry name" value="TYROSINASE"/>
</dbReference>